<proteinExistence type="predicted"/>
<evidence type="ECO:0000313" key="3">
    <source>
        <dbReference type="Proteomes" id="UP000503349"/>
    </source>
</evidence>
<protein>
    <submittedName>
        <fullName evidence="2">NADH dehydrogenase [ubiquinone] flavoprotein 1, mitochondrial</fullName>
    </submittedName>
</protein>
<dbReference type="InterPro" id="IPR054765">
    <property type="entry name" value="SLBB_dom"/>
</dbReference>
<dbReference type="PANTHER" id="PTHR11780">
    <property type="entry name" value="NADH-UBIQUINONE OXIDOREDUCTASE FLAVOPROTEIN 1 NDUFV1"/>
    <property type="match status" value="1"/>
</dbReference>
<dbReference type="GO" id="GO:0005739">
    <property type="term" value="C:mitochondrion"/>
    <property type="evidence" value="ECO:0007669"/>
    <property type="project" value="GOC"/>
</dbReference>
<organism evidence="2 3">
    <name type="scientific">Channa argus</name>
    <name type="common">Northern snakehead</name>
    <name type="synonym">Ophicephalus argus</name>
    <dbReference type="NCBI Taxonomy" id="215402"/>
    <lineage>
        <taxon>Eukaryota</taxon>
        <taxon>Metazoa</taxon>
        <taxon>Chordata</taxon>
        <taxon>Craniata</taxon>
        <taxon>Vertebrata</taxon>
        <taxon>Euteleostomi</taxon>
        <taxon>Actinopterygii</taxon>
        <taxon>Neopterygii</taxon>
        <taxon>Teleostei</taxon>
        <taxon>Neoteleostei</taxon>
        <taxon>Acanthomorphata</taxon>
        <taxon>Anabantaria</taxon>
        <taxon>Anabantiformes</taxon>
        <taxon>Channoidei</taxon>
        <taxon>Channidae</taxon>
        <taxon>Channa</taxon>
    </lineage>
</organism>
<feature type="domain" description="SLBB" evidence="1">
    <location>
        <begin position="174"/>
        <end position="206"/>
    </location>
</feature>
<dbReference type="Gene3D" id="3.40.50.11540">
    <property type="entry name" value="NADH-ubiquinone oxidoreductase 51kDa subunit"/>
    <property type="match status" value="1"/>
</dbReference>
<name>A0A6G1PPC2_CHAAH</name>
<dbReference type="PANTHER" id="PTHR11780:SF10">
    <property type="entry name" value="NADH DEHYDROGENASE [UBIQUINONE] FLAVOPROTEIN 1, MITOCHONDRIAL"/>
    <property type="match status" value="1"/>
</dbReference>
<keyword evidence="2" id="KW-0830">Ubiquinone</keyword>
<dbReference type="AlphaFoldDB" id="A0A6G1PPC2"/>
<dbReference type="Proteomes" id="UP000503349">
    <property type="component" value="Chromosome 7"/>
</dbReference>
<evidence type="ECO:0000313" key="2">
    <source>
        <dbReference type="EMBL" id="KAF3691994.1"/>
    </source>
</evidence>
<accession>A0A6G1PPC2</accession>
<reference evidence="3" key="2">
    <citation type="submission" date="2019-02" db="EMBL/GenBank/DDBJ databases">
        <title>Opniocepnalus argus Var Kimnra genome.</title>
        <authorList>
            <person name="Zhou C."/>
            <person name="Xiao S."/>
        </authorList>
    </citation>
    <scope>NUCLEOTIDE SEQUENCE [LARGE SCALE GENOMIC DNA]</scope>
</reference>
<dbReference type="EMBL" id="CM015718">
    <property type="protein sequence ID" value="KAF3691994.1"/>
    <property type="molecule type" value="Genomic_DNA"/>
</dbReference>
<dbReference type="Pfam" id="PF22461">
    <property type="entry name" value="SLBB_2"/>
    <property type="match status" value="1"/>
</dbReference>
<dbReference type="SUPFAM" id="SSF142019">
    <property type="entry name" value="Nqo1 FMN-binding domain-like"/>
    <property type="match status" value="1"/>
</dbReference>
<dbReference type="InterPro" id="IPR037225">
    <property type="entry name" value="Nuo51_FMN-bd_sf"/>
</dbReference>
<gene>
    <name evidence="2" type="ORF">EXN66_Car007669</name>
</gene>
<keyword evidence="3" id="KW-1185">Reference proteome</keyword>
<sequence length="222" mass="23872">MIHLQDAASADAVSRCGASGRSASDLQLCSTATATSRIAEMQNSRNGEAFLLLNIERLDIHQLICLARLEVAPNEACEAGLIGKNSCGSGYDFDVFALRGAGTHICGEKTALIKSLEGKQGKPRLKRPFPADIGLFGCPTTVSSVETVAVAPVFCCRGGAWFASFGRKRNSGTKLFNISGNVNTPCTFEEEMSIPLTQLIERHAGVYSPLVGFMWVYFDMLK</sequence>
<dbReference type="GO" id="GO:0006120">
    <property type="term" value="P:mitochondrial electron transport, NADH to ubiquinone"/>
    <property type="evidence" value="ECO:0007669"/>
    <property type="project" value="TreeGrafter"/>
</dbReference>
<dbReference type="SUPFAM" id="SSF142984">
    <property type="entry name" value="Nqo1 middle domain-like"/>
    <property type="match status" value="1"/>
</dbReference>
<dbReference type="InterPro" id="IPR050837">
    <property type="entry name" value="ComplexI_51kDa_subunit"/>
</dbReference>
<dbReference type="Gene3D" id="3.10.20.600">
    <property type="match status" value="1"/>
</dbReference>
<evidence type="ECO:0000259" key="1">
    <source>
        <dbReference type="Pfam" id="PF22461"/>
    </source>
</evidence>
<reference evidence="2 3" key="1">
    <citation type="submission" date="2019-02" db="EMBL/GenBank/DDBJ databases">
        <title>Opniocepnalus argus genome.</title>
        <authorList>
            <person name="Zhou C."/>
            <person name="Xiao S."/>
        </authorList>
    </citation>
    <scope>NUCLEOTIDE SEQUENCE [LARGE SCALE GENOMIC DNA]</scope>
    <source>
        <strain evidence="2">OARG1902GOOAL</strain>
        <tissue evidence="2">Muscle</tissue>
    </source>
</reference>